<dbReference type="PANTHER" id="PTHR47558">
    <property type="entry name" value="HISTONE DEACETYLASE HOS3"/>
    <property type="match status" value="1"/>
</dbReference>
<reference evidence="3 4" key="1">
    <citation type="submission" date="2016-04" db="EMBL/GenBank/DDBJ databases">
        <title>Evolutionary innovation and constraint leading to complex multicellularity in the Ascomycota.</title>
        <authorList>
            <person name="Cisse O."/>
            <person name="Nguyen A."/>
            <person name="Hewitt D.A."/>
            <person name="Jedd G."/>
            <person name="Stajich J.E."/>
        </authorList>
    </citation>
    <scope>NUCLEOTIDE SEQUENCE [LARGE SCALE GENOMIC DNA]</scope>
    <source>
        <strain evidence="3 4">DAH-3</strain>
    </source>
</reference>
<feature type="compositionally biased region" description="Basic residues" evidence="1">
    <location>
        <begin position="262"/>
        <end position="276"/>
    </location>
</feature>
<feature type="domain" description="Histone deacetylase" evidence="2">
    <location>
        <begin position="2"/>
        <end position="192"/>
    </location>
</feature>
<dbReference type="GO" id="GO:0004407">
    <property type="term" value="F:histone deacetylase activity"/>
    <property type="evidence" value="ECO:0007669"/>
    <property type="project" value="TreeGrafter"/>
</dbReference>
<dbReference type="InterPro" id="IPR037138">
    <property type="entry name" value="His_deacetylse_dom_sf"/>
</dbReference>
<dbReference type="STRING" id="1198029.A0A1U7LIR8"/>
<dbReference type="Gene3D" id="3.40.800.20">
    <property type="entry name" value="Histone deacetylase domain"/>
    <property type="match status" value="1"/>
</dbReference>
<proteinExistence type="predicted"/>
<gene>
    <name evidence="3" type="ORF">NEOLI_005038</name>
</gene>
<evidence type="ECO:0000256" key="1">
    <source>
        <dbReference type="SAM" id="MobiDB-lite"/>
    </source>
</evidence>
<name>A0A1U7LIR8_NEOID</name>
<evidence type="ECO:0000313" key="3">
    <source>
        <dbReference type="EMBL" id="OLL22539.1"/>
    </source>
</evidence>
<dbReference type="PRINTS" id="PR01270">
    <property type="entry name" value="HDASUPER"/>
</dbReference>
<feature type="region of interest" description="Disordered" evidence="1">
    <location>
        <begin position="243"/>
        <end position="330"/>
    </location>
</feature>
<evidence type="ECO:0000259" key="2">
    <source>
        <dbReference type="Pfam" id="PF00850"/>
    </source>
</evidence>
<evidence type="ECO:0000313" key="4">
    <source>
        <dbReference type="Proteomes" id="UP000186594"/>
    </source>
</evidence>
<dbReference type="PANTHER" id="PTHR47558:SF1">
    <property type="entry name" value="HISTONE DEACETYLASE HOS3"/>
    <property type="match status" value="1"/>
</dbReference>
<dbReference type="InterPro" id="IPR053244">
    <property type="entry name" value="HDAC_HD_type_1"/>
</dbReference>
<dbReference type="InterPro" id="IPR023696">
    <property type="entry name" value="Ureohydrolase_dom_sf"/>
</dbReference>
<comment type="caution">
    <text evidence="3">The sequence shown here is derived from an EMBL/GenBank/DDBJ whole genome shotgun (WGS) entry which is preliminary data.</text>
</comment>
<protein>
    <submittedName>
        <fullName evidence="3">Histone deacetylase HOS3</fullName>
    </submittedName>
</protein>
<accession>A0A1U7LIR8</accession>
<dbReference type="AlphaFoldDB" id="A0A1U7LIR8"/>
<feature type="compositionally biased region" description="Polar residues" evidence="1">
    <location>
        <begin position="243"/>
        <end position="254"/>
    </location>
</feature>
<organism evidence="3 4">
    <name type="scientific">Neolecta irregularis (strain DAH-3)</name>
    <dbReference type="NCBI Taxonomy" id="1198029"/>
    <lineage>
        <taxon>Eukaryota</taxon>
        <taxon>Fungi</taxon>
        <taxon>Dikarya</taxon>
        <taxon>Ascomycota</taxon>
        <taxon>Taphrinomycotina</taxon>
        <taxon>Neolectales</taxon>
        <taxon>Neolectaceae</taxon>
        <taxon>Neolecta</taxon>
    </lineage>
</organism>
<keyword evidence="4" id="KW-1185">Reference proteome</keyword>
<dbReference type="GO" id="GO:0005634">
    <property type="term" value="C:nucleus"/>
    <property type="evidence" value="ECO:0007669"/>
    <property type="project" value="TreeGrafter"/>
</dbReference>
<dbReference type="OrthoDB" id="5232919at2759"/>
<dbReference type="EMBL" id="LXFE01003082">
    <property type="protein sequence ID" value="OLL22539.1"/>
    <property type="molecule type" value="Genomic_DNA"/>
</dbReference>
<dbReference type="GO" id="GO:0010468">
    <property type="term" value="P:regulation of gene expression"/>
    <property type="evidence" value="ECO:0007669"/>
    <property type="project" value="UniProtKB-ARBA"/>
</dbReference>
<dbReference type="InterPro" id="IPR023801">
    <property type="entry name" value="His_deacetylse_dom"/>
</dbReference>
<dbReference type="Pfam" id="PF00850">
    <property type="entry name" value="Hist_deacetyl"/>
    <property type="match status" value="1"/>
</dbReference>
<dbReference type="InterPro" id="IPR000286">
    <property type="entry name" value="HDACs"/>
</dbReference>
<dbReference type="Proteomes" id="UP000186594">
    <property type="component" value="Unassembled WGS sequence"/>
</dbReference>
<sequence>MIGSAYAVENYGVTRIAILDFDLHHGDGSQEIVYRLNESEKDIKYGYFSLHDIESFPCENGDREKIFGASLCLDGHGQYIWNVHLEGYKLQEEFDKLYQDKYSVLFTHAFKFLSQHTKGKTLVVLSAGFDASEHETPAMQRHKVNVPTLFYDRFTRDSVILAEKTNSKILSVMEGGYSDRAIISGVMSHLSGLSQPEKFLPIEQYCTTQRLGILEKILHCKKLLLKERDAYTAAVSSTFDGLWDSTSPSESQLLTPGMQLRDRRKAPAANRPRRTRGSPVPDIPRQIDVIGSPTPKGMDELVSGVENLSTIPPAESSLLDTPEIKTESQV</sequence>
<dbReference type="SUPFAM" id="SSF52768">
    <property type="entry name" value="Arginase/deacetylase"/>
    <property type="match status" value="1"/>
</dbReference>